<dbReference type="NCBIfam" id="TIGR00350">
    <property type="entry name" value="lytR_cpsA_psr"/>
    <property type="match status" value="1"/>
</dbReference>
<dbReference type="AlphaFoldDB" id="A0A1I4YPV6"/>
<dbReference type="EMBL" id="FOVM01000001">
    <property type="protein sequence ID" value="SFN40041.1"/>
    <property type="molecule type" value="Genomic_DNA"/>
</dbReference>
<keyword evidence="3" id="KW-0472">Membrane</keyword>
<comment type="similarity">
    <text evidence="1">Belongs to the LytR/CpsA/Psr (LCP) family.</text>
</comment>
<organism evidence="5 6">
    <name type="scientific">Mycetocola miduiensis</name>
    <dbReference type="NCBI Taxonomy" id="995034"/>
    <lineage>
        <taxon>Bacteria</taxon>
        <taxon>Bacillati</taxon>
        <taxon>Actinomycetota</taxon>
        <taxon>Actinomycetes</taxon>
        <taxon>Micrococcales</taxon>
        <taxon>Microbacteriaceae</taxon>
        <taxon>Mycetocola</taxon>
    </lineage>
</organism>
<gene>
    <name evidence="5" type="ORF">SAMN05216219_0416</name>
</gene>
<evidence type="ECO:0000256" key="3">
    <source>
        <dbReference type="SAM" id="Phobius"/>
    </source>
</evidence>
<dbReference type="Gene3D" id="3.40.630.190">
    <property type="entry name" value="LCP protein"/>
    <property type="match status" value="1"/>
</dbReference>
<dbReference type="OrthoDB" id="9782542at2"/>
<keyword evidence="6" id="KW-1185">Reference proteome</keyword>
<dbReference type="Proteomes" id="UP000198867">
    <property type="component" value="Unassembled WGS sequence"/>
</dbReference>
<name>A0A1I4YPV6_9MICO</name>
<feature type="compositionally biased region" description="Low complexity" evidence="2">
    <location>
        <begin position="385"/>
        <end position="411"/>
    </location>
</feature>
<dbReference type="STRING" id="995034.SAMN05216219_0416"/>
<dbReference type="Pfam" id="PF03816">
    <property type="entry name" value="LytR_cpsA_psr"/>
    <property type="match status" value="1"/>
</dbReference>
<feature type="region of interest" description="Disordered" evidence="2">
    <location>
        <begin position="349"/>
        <end position="431"/>
    </location>
</feature>
<dbReference type="PANTHER" id="PTHR33392:SF6">
    <property type="entry name" value="POLYISOPRENYL-TEICHOIC ACID--PEPTIDOGLYCAN TEICHOIC ACID TRANSFERASE TAGU"/>
    <property type="match status" value="1"/>
</dbReference>
<evidence type="ECO:0000259" key="4">
    <source>
        <dbReference type="Pfam" id="PF03816"/>
    </source>
</evidence>
<evidence type="ECO:0000313" key="6">
    <source>
        <dbReference type="Proteomes" id="UP000198867"/>
    </source>
</evidence>
<keyword evidence="3" id="KW-0812">Transmembrane</keyword>
<dbReference type="InterPro" id="IPR004474">
    <property type="entry name" value="LytR_CpsA_psr"/>
</dbReference>
<sequence length="431" mass="45322">MSGSRPAGTVIKHGRQPRHSAWSTLLRGVAVVLAVVLASGASVAVWAVWDITSNVNSNAIDISRPDSTELPPVPNIDAFEGGFNLLVVGADNDPAQGNAFGEREVTLNDVNMLLHVSEDHSTAVVVSFPRDLLIPHPTCTDPETGETHEARRLLQLNAAFERGGLACVVATVSDLTGLDIEYAAQMSFGSVVQMTDAVGGVPVCLSGPIKDPLSGLDLPAGTSVISGATALAFLRNRHGVGDGSDLARIANQQQYISSLIRKIKSDDTLTDVTKLYSLARVASEHVYLSTSLTNPTQMVAMARTFQTIDLDKLNLIQYPVMYDPDNPNRVIPLQDLADELFERIAADQPFLPDPTAEREGVEQNPDAPAPTTAPTTPPSTPPSTPSTAPGTTPGSTPGTTPGATPAPTPTTDVIEGLQGQTALDETCSVAN</sequence>
<feature type="compositionally biased region" description="Polar residues" evidence="2">
    <location>
        <begin position="418"/>
        <end position="431"/>
    </location>
</feature>
<feature type="transmembrane region" description="Helical" evidence="3">
    <location>
        <begin position="25"/>
        <end position="49"/>
    </location>
</feature>
<keyword evidence="3" id="KW-1133">Transmembrane helix</keyword>
<feature type="domain" description="Cell envelope-related transcriptional attenuator" evidence="4">
    <location>
        <begin position="108"/>
        <end position="265"/>
    </location>
</feature>
<dbReference type="InterPro" id="IPR050922">
    <property type="entry name" value="LytR/CpsA/Psr_CW_biosynth"/>
</dbReference>
<dbReference type="PANTHER" id="PTHR33392">
    <property type="entry name" value="POLYISOPRENYL-TEICHOIC ACID--PEPTIDOGLYCAN TEICHOIC ACID TRANSFERASE TAGU"/>
    <property type="match status" value="1"/>
</dbReference>
<proteinExistence type="inferred from homology"/>
<evidence type="ECO:0000313" key="5">
    <source>
        <dbReference type="EMBL" id="SFN40041.1"/>
    </source>
</evidence>
<accession>A0A1I4YPV6</accession>
<evidence type="ECO:0000256" key="2">
    <source>
        <dbReference type="SAM" id="MobiDB-lite"/>
    </source>
</evidence>
<protein>
    <submittedName>
        <fullName evidence="5">Transcriptional attenuator, LytR family</fullName>
    </submittedName>
</protein>
<feature type="compositionally biased region" description="Pro residues" evidence="2">
    <location>
        <begin position="375"/>
        <end position="384"/>
    </location>
</feature>
<reference evidence="6" key="1">
    <citation type="submission" date="2016-10" db="EMBL/GenBank/DDBJ databases">
        <authorList>
            <person name="Varghese N."/>
            <person name="Submissions S."/>
        </authorList>
    </citation>
    <scope>NUCLEOTIDE SEQUENCE [LARGE SCALE GENOMIC DNA]</scope>
    <source>
        <strain evidence="6">CGMCC 1.11101</strain>
    </source>
</reference>
<evidence type="ECO:0000256" key="1">
    <source>
        <dbReference type="ARBA" id="ARBA00006068"/>
    </source>
</evidence>
<dbReference type="RefSeq" id="WP_143094960.1">
    <property type="nucleotide sequence ID" value="NZ_FOVM01000001.1"/>
</dbReference>